<comment type="subcellular location">
    <subcellularLocation>
        <location evidence="1">Cell membrane</location>
        <topology evidence="1">Multi-pass membrane protein</topology>
    </subcellularLocation>
</comment>
<dbReference type="InterPro" id="IPR026392">
    <property type="entry name" value="Exo/Archaeosortase_dom"/>
</dbReference>
<evidence type="ECO:0000313" key="9">
    <source>
        <dbReference type="EMBL" id="SOD18594.1"/>
    </source>
</evidence>
<keyword evidence="10" id="KW-1185">Reference proteome</keyword>
<feature type="transmembrane region" description="Helical" evidence="8">
    <location>
        <begin position="127"/>
        <end position="151"/>
    </location>
</feature>
<proteinExistence type="predicted"/>
<keyword evidence="6 8" id="KW-1133">Transmembrane helix</keyword>
<dbReference type="NCBIfam" id="TIGR04178">
    <property type="entry name" value="exo_archaeo"/>
    <property type="match status" value="1"/>
</dbReference>
<keyword evidence="3" id="KW-0645">Protease</keyword>
<evidence type="ECO:0000256" key="5">
    <source>
        <dbReference type="ARBA" id="ARBA00022801"/>
    </source>
</evidence>
<accession>A0A286A9K0</accession>
<dbReference type="Proteomes" id="UP000219281">
    <property type="component" value="Unassembled WGS sequence"/>
</dbReference>
<evidence type="ECO:0000256" key="1">
    <source>
        <dbReference type="ARBA" id="ARBA00004651"/>
    </source>
</evidence>
<name>A0A286A9K0_9SPHI</name>
<keyword evidence="4 8" id="KW-0812">Transmembrane</keyword>
<evidence type="ECO:0000256" key="4">
    <source>
        <dbReference type="ARBA" id="ARBA00022692"/>
    </source>
</evidence>
<reference evidence="10" key="1">
    <citation type="submission" date="2017-09" db="EMBL/GenBank/DDBJ databases">
        <authorList>
            <person name="Varghese N."/>
            <person name="Submissions S."/>
        </authorList>
    </citation>
    <scope>NUCLEOTIDE SEQUENCE [LARGE SCALE GENOMIC DNA]</scope>
    <source>
        <strain evidence="10">CGMCC 1.12803</strain>
    </source>
</reference>
<dbReference type="GO" id="GO:0005886">
    <property type="term" value="C:plasma membrane"/>
    <property type="evidence" value="ECO:0007669"/>
    <property type="project" value="UniProtKB-SubCell"/>
</dbReference>
<evidence type="ECO:0000256" key="2">
    <source>
        <dbReference type="ARBA" id="ARBA00022475"/>
    </source>
</evidence>
<feature type="transmembrane region" description="Helical" evidence="8">
    <location>
        <begin position="20"/>
        <end position="40"/>
    </location>
</feature>
<evidence type="ECO:0000256" key="6">
    <source>
        <dbReference type="ARBA" id="ARBA00022989"/>
    </source>
</evidence>
<evidence type="ECO:0000256" key="3">
    <source>
        <dbReference type="ARBA" id="ARBA00022670"/>
    </source>
</evidence>
<dbReference type="RefSeq" id="WP_097132896.1">
    <property type="nucleotide sequence ID" value="NZ_OCMT01000003.1"/>
</dbReference>
<keyword evidence="5" id="KW-0378">Hydrolase</keyword>
<organism evidence="9 10">
    <name type="scientific">Pedobacter xixiisoli</name>
    <dbReference type="NCBI Taxonomy" id="1476464"/>
    <lineage>
        <taxon>Bacteria</taxon>
        <taxon>Pseudomonadati</taxon>
        <taxon>Bacteroidota</taxon>
        <taxon>Sphingobacteriia</taxon>
        <taxon>Sphingobacteriales</taxon>
        <taxon>Sphingobacteriaceae</taxon>
        <taxon>Pedobacter</taxon>
    </lineage>
</organism>
<dbReference type="GO" id="GO:0008233">
    <property type="term" value="F:peptidase activity"/>
    <property type="evidence" value="ECO:0007669"/>
    <property type="project" value="UniProtKB-KW"/>
</dbReference>
<keyword evidence="2" id="KW-1003">Cell membrane</keyword>
<feature type="transmembrane region" description="Helical" evidence="8">
    <location>
        <begin position="163"/>
        <end position="181"/>
    </location>
</feature>
<feature type="transmembrane region" description="Helical" evidence="8">
    <location>
        <begin position="93"/>
        <end position="115"/>
    </location>
</feature>
<dbReference type="NCBIfam" id="NF046083">
    <property type="entry name" value="exosort_XrtY"/>
    <property type="match status" value="1"/>
</dbReference>
<dbReference type="EMBL" id="OCMT01000003">
    <property type="protein sequence ID" value="SOD18594.1"/>
    <property type="molecule type" value="Genomic_DNA"/>
</dbReference>
<evidence type="ECO:0000313" key="10">
    <source>
        <dbReference type="Proteomes" id="UP000219281"/>
    </source>
</evidence>
<dbReference type="GO" id="GO:0006508">
    <property type="term" value="P:proteolysis"/>
    <property type="evidence" value="ECO:0007669"/>
    <property type="project" value="UniProtKB-KW"/>
</dbReference>
<protein>
    <submittedName>
        <fullName evidence="9">Exosortase/archaeosortase family protein</fullName>
    </submittedName>
</protein>
<gene>
    <name evidence="9" type="ORF">SAMN06297358_3087</name>
</gene>
<evidence type="ECO:0000256" key="7">
    <source>
        <dbReference type="ARBA" id="ARBA00023136"/>
    </source>
</evidence>
<keyword evidence="7 8" id="KW-0472">Membrane</keyword>
<dbReference type="OrthoDB" id="793901at2"/>
<sequence length="190" mass="22384">MSKLNKSILSLWSEPYIRFIIWFIALFFILYGFNIAFIGVTAKGGLYIPFLDEHLNYINWWRTFAIESTATVLRWFNYIVYTNDYQLRVIGRSGFTMVYSCLGYGVMSVFIAFVLTFPGKIKARYGFLFLGLVIIQLLNTIRLVLLSLYWNRRPKYLTIDHHDLFNIIVYAVLIILVYIWLKQVSKPSKT</sequence>
<dbReference type="AlphaFoldDB" id="A0A286A9K0"/>
<evidence type="ECO:0000256" key="8">
    <source>
        <dbReference type="SAM" id="Phobius"/>
    </source>
</evidence>